<dbReference type="PANTHER" id="PTHR46869:SF9">
    <property type="entry name" value="C2H2-TYPE DOMAIN-CONTAINING PROTEIN"/>
    <property type="match status" value="1"/>
</dbReference>
<reference evidence="5" key="1">
    <citation type="submission" date="2025-08" db="UniProtKB">
        <authorList>
            <consortium name="RefSeq"/>
        </authorList>
    </citation>
    <scope>IDENTIFICATION</scope>
    <source>
        <tissue evidence="5">Young leaves</tissue>
    </source>
</reference>
<evidence type="ECO:0000256" key="2">
    <source>
        <dbReference type="SAM" id="MobiDB-lite"/>
    </source>
</evidence>
<protein>
    <submittedName>
        <fullName evidence="5">Zinc finger protein 26-like</fullName>
    </submittedName>
</protein>
<dbReference type="InterPro" id="IPR036236">
    <property type="entry name" value="Znf_C2H2_sf"/>
</dbReference>
<dbReference type="KEGG" id="cmax:111493336"/>
<organism evidence="4 5">
    <name type="scientific">Cucurbita maxima</name>
    <name type="common">Pumpkin</name>
    <name type="synonym">Winter squash</name>
    <dbReference type="NCBI Taxonomy" id="3661"/>
    <lineage>
        <taxon>Eukaryota</taxon>
        <taxon>Viridiplantae</taxon>
        <taxon>Streptophyta</taxon>
        <taxon>Embryophyta</taxon>
        <taxon>Tracheophyta</taxon>
        <taxon>Spermatophyta</taxon>
        <taxon>Magnoliopsida</taxon>
        <taxon>eudicotyledons</taxon>
        <taxon>Gunneridae</taxon>
        <taxon>Pentapetalae</taxon>
        <taxon>rosids</taxon>
        <taxon>fabids</taxon>
        <taxon>Cucurbitales</taxon>
        <taxon>Cucurbitaceae</taxon>
        <taxon>Cucurbiteae</taxon>
        <taxon>Cucurbita</taxon>
    </lineage>
</organism>
<gene>
    <name evidence="5" type="primary">LOC111493336</name>
</gene>
<dbReference type="AlphaFoldDB" id="A0A6J1KHP2"/>
<evidence type="ECO:0000313" key="5">
    <source>
        <dbReference type="RefSeq" id="XP_022998768.1"/>
    </source>
</evidence>
<evidence type="ECO:0000259" key="3">
    <source>
        <dbReference type="PROSITE" id="PS50157"/>
    </source>
</evidence>
<dbReference type="InterPro" id="IPR013087">
    <property type="entry name" value="Znf_C2H2_type"/>
</dbReference>
<dbReference type="Gene3D" id="3.30.160.60">
    <property type="entry name" value="Classic Zinc Finger"/>
    <property type="match status" value="2"/>
</dbReference>
<dbReference type="Proteomes" id="UP000504608">
    <property type="component" value="Unplaced"/>
</dbReference>
<dbReference type="GeneID" id="111493336"/>
<feature type="domain" description="C2H2-type" evidence="3">
    <location>
        <begin position="98"/>
        <end position="125"/>
    </location>
</feature>
<dbReference type="PROSITE" id="PS00028">
    <property type="entry name" value="ZINC_FINGER_C2H2_1"/>
    <property type="match status" value="3"/>
</dbReference>
<name>A0A6J1KHP2_CUCMA</name>
<feature type="domain" description="C2H2-type" evidence="3">
    <location>
        <begin position="30"/>
        <end position="57"/>
    </location>
</feature>
<accession>A0A6J1KHP2</accession>
<feature type="region of interest" description="Disordered" evidence="2">
    <location>
        <begin position="43"/>
        <end position="83"/>
    </location>
</feature>
<feature type="domain" description="C2H2-type" evidence="3">
    <location>
        <begin position="313"/>
        <end position="335"/>
    </location>
</feature>
<feature type="region of interest" description="Disordered" evidence="2">
    <location>
        <begin position="339"/>
        <end position="382"/>
    </location>
</feature>
<keyword evidence="1" id="KW-0863">Zinc-finger</keyword>
<proteinExistence type="predicted"/>
<sequence>MISASDSGCVTQNPSMELHLQDHQEQTKQHLCKLCNKSFSNGKVLGGHMRSHRSTQNPPKKRKKNSITASYSLRENPKKSWKFSAPIPQNPQTPSQENCCKICGKGFDSSKALFGHMRHHSGRRKESIQKSKEKECNNKDLGNLKSLRCQSPIGAGQSDGETLGLLRRKRSRRTRCKLSNPYCCAASPCSSDLIEHSSSCVVDGIEPDVEELALCLLMLSKGVDHYGGEFSSESMGGSHCSGFKAKLPLKRATHLDLDLDLDSEEEEEERAKVGVFPEVGRYLKPLKKCEIEGFYVKVSEEEVNGESGKEGKHQCGVCLKVFGSGKALGGHKRAHLLKPNLMNLEEEDDDEDDEDDDDEDEEDDDEFKPWWNGDGDDHHNGGRQLVEALASSN</sequence>
<feature type="compositionally biased region" description="Acidic residues" evidence="2">
    <location>
        <begin position="344"/>
        <end position="366"/>
    </location>
</feature>
<dbReference type="SMART" id="SM00355">
    <property type="entry name" value="ZnF_C2H2"/>
    <property type="match status" value="3"/>
</dbReference>
<dbReference type="SUPFAM" id="SSF57667">
    <property type="entry name" value="beta-beta-alpha zinc fingers"/>
    <property type="match status" value="1"/>
</dbReference>
<keyword evidence="4" id="KW-1185">Reference proteome</keyword>
<feature type="compositionally biased region" description="Basic residues" evidence="2">
    <location>
        <begin position="49"/>
        <end position="65"/>
    </location>
</feature>
<dbReference type="PANTHER" id="PTHR46869">
    <property type="entry name" value="C2H2-LIKE ZINC FINGER PROTEIN"/>
    <property type="match status" value="1"/>
</dbReference>
<keyword evidence="1" id="KW-0479">Metal-binding</keyword>
<dbReference type="GO" id="GO:0008270">
    <property type="term" value="F:zinc ion binding"/>
    <property type="evidence" value="ECO:0007669"/>
    <property type="project" value="UniProtKB-KW"/>
</dbReference>
<dbReference type="RefSeq" id="XP_022998768.1">
    <property type="nucleotide sequence ID" value="XM_023143000.1"/>
</dbReference>
<dbReference type="OrthoDB" id="6077919at2759"/>
<keyword evidence="1" id="KW-0862">Zinc</keyword>
<dbReference type="PROSITE" id="PS50157">
    <property type="entry name" value="ZINC_FINGER_C2H2_2"/>
    <property type="match status" value="3"/>
</dbReference>
<dbReference type="Pfam" id="PF13912">
    <property type="entry name" value="zf-C2H2_6"/>
    <property type="match status" value="3"/>
</dbReference>
<evidence type="ECO:0000256" key="1">
    <source>
        <dbReference type="PROSITE-ProRule" id="PRU00042"/>
    </source>
</evidence>
<evidence type="ECO:0000313" key="4">
    <source>
        <dbReference type="Proteomes" id="UP000504608"/>
    </source>
</evidence>